<evidence type="ECO:0000256" key="2">
    <source>
        <dbReference type="ARBA" id="ARBA00022723"/>
    </source>
</evidence>
<evidence type="ECO:0000259" key="9">
    <source>
        <dbReference type="Pfam" id="PF01435"/>
    </source>
</evidence>
<dbReference type="PANTHER" id="PTHR22726:SF1">
    <property type="entry name" value="METALLOENDOPEPTIDASE OMA1, MITOCHONDRIAL"/>
    <property type="match status" value="1"/>
</dbReference>
<keyword evidence="8" id="KW-1133">Transmembrane helix</keyword>
<dbReference type="Gene3D" id="3.30.2010.10">
    <property type="entry name" value="Metalloproteases ('zincins'), catalytic domain"/>
    <property type="match status" value="1"/>
</dbReference>
<keyword evidence="11" id="KW-1185">Reference proteome</keyword>
<feature type="domain" description="Peptidase M48" evidence="9">
    <location>
        <begin position="127"/>
        <end position="279"/>
    </location>
</feature>
<dbReference type="GO" id="GO:0051603">
    <property type="term" value="P:proteolysis involved in protein catabolic process"/>
    <property type="evidence" value="ECO:0007669"/>
    <property type="project" value="TreeGrafter"/>
</dbReference>
<keyword evidence="8" id="KW-0472">Membrane</keyword>
<evidence type="ECO:0000256" key="4">
    <source>
        <dbReference type="ARBA" id="ARBA00022833"/>
    </source>
</evidence>
<keyword evidence="8" id="KW-0812">Transmembrane</keyword>
<feature type="region of interest" description="Disordered" evidence="7">
    <location>
        <begin position="88"/>
        <end position="110"/>
    </location>
</feature>
<keyword evidence="1 6" id="KW-0645">Protease</keyword>
<dbReference type="STRING" id="1432307.W9C9Y6"/>
<organism evidence="10 11">
    <name type="scientific">Sclerotinia borealis (strain F-4128)</name>
    <dbReference type="NCBI Taxonomy" id="1432307"/>
    <lineage>
        <taxon>Eukaryota</taxon>
        <taxon>Fungi</taxon>
        <taxon>Dikarya</taxon>
        <taxon>Ascomycota</taxon>
        <taxon>Pezizomycotina</taxon>
        <taxon>Leotiomycetes</taxon>
        <taxon>Helotiales</taxon>
        <taxon>Sclerotiniaceae</taxon>
        <taxon>Sclerotinia</taxon>
    </lineage>
</organism>
<dbReference type="InterPro" id="IPR051156">
    <property type="entry name" value="Mito/Outer_Membr_Metalloprot"/>
</dbReference>
<evidence type="ECO:0000256" key="5">
    <source>
        <dbReference type="ARBA" id="ARBA00023049"/>
    </source>
</evidence>
<comment type="caution">
    <text evidence="10">The sequence shown here is derived from an EMBL/GenBank/DDBJ whole genome shotgun (WGS) entry which is preliminary data.</text>
</comment>
<gene>
    <name evidence="10" type="ORF">SBOR_8281</name>
</gene>
<comment type="similarity">
    <text evidence="6">Belongs to the peptidase M48 family.</text>
</comment>
<evidence type="ECO:0000313" key="11">
    <source>
        <dbReference type="Proteomes" id="UP000019487"/>
    </source>
</evidence>
<evidence type="ECO:0000256" key="8">
    <source>
        <dbReference type="SAM" id="Phobius"/>
    </source>
</evidence>
<dbReference type="EMBL" id="AYSA01000513">
    <property type="protein sequence ID" value="ESZ91340.1"/>
    <property type="molecule type" value="Genomic_DNA"/>
</dbReference>
<dbReference type="PANTHER" id="PTHR22726">
    <property type="entry name" value="METALLOENDOPEPTIDASE OMA1"/>
    <property type="match status" value="1"/>
</dbReference>
<dbReference type="AlphaFoldDB" id="W9C9Y6"/>
<name>W9C9Y6_SCLBF</name>
<evidence type="ECO:0000256" key="7">
    <source>
        <dbReference type="SAM" id="MobiDB-lite"/>
    </source>
</evidence>
<evidence type="ECO:0000313" key="10">
    <source>
        <dbReference type="EMBL" id="ESZ91340.1"/>
    </source>
</evidence>
<dbReference type="HOGENOM" id="CLU_940607_0_0_1"/>
<accession>W9C9Y6</accession>
<dbReference type="Pfam" id="PF01435">
    <property type="entry name" value="Peptidase_M48"/>
    <property type="match status" value="1"/>
</dbReference>
<evidence type="ECO:0000256" key="1">
    <source>
        <dbReference type="ARBA" id="ARBA00022670"/>
    </source>
</evidence>
<dbReference type="Proteomes" id="UP000019487">
    <property type="component" value="Unassembled WGS sequence"/>
</dbReference>
<protein>
    <recommendedName>
        <fullName evidence="9">Peptidase M48 domain-containing protein</fullName>
    </recommendedName>
</protein>
<keyword evidence="5 6" id="KW-0482">Metalloprotease</keyword>
<keyword evidence="2" id="KW-0479">Metal-binding</keyword>
<reference evidence="10 11" key="1">
    <citation type="journal article" date="2014" name="Genome Announc.">
        <title>Draft genome sequence of Sclerotinia borealis, a psychrophilic plant pathogenic fungus.</title>
        <authorList>
            <person name="Mardanov A.V."/>
            <person name="Beletsky A.V."/>
            <person name="Kadnikov V.V."/>
            <person name="Ignatov A.N."/>
            <person name="Ravin N.V."/>
        </authorList>
    </citation>
    <scope>NUCLEOTIDE SEQUENCE [LARGE SCALE GENOMIC DNA]</scope>
    <source>
        <strain evidence="11">F-4157</strain>
    </source>
</reference>
<keyword evidence="4 6" id="KW-0862">Zinc</keyword>
<dbReference type="GO" id="GO:0016020">
    <property type="term" value="C:membrane"/>
    <property type="evidence" value="ECO:0007669"/>
    <property type="project" value="TreeGrafter"/>
</dbReference>
<dbReference type="OrthoDB" id="7464992at2759"/>
<dbReference type="GO" id="GO:0046872">
    <property type="term" value="F:metal ion binding"/>
    <property type="evidence" value="ECO:0007669"/>
    <property type="project" value="UniProtKB-KW"/>
</dbReference>
<sequence>MIRHRDPFSTNQPRSLPYRTHTFAVLNALHAKRKAAQLNRRVIPAIRDTNDYFLELQNALAASRKAKTPREHALSRFQLVKDYFKERTASPKPTGKTHHQGQEFLGPNTPEVKRARHVSERLFLVQPAEQNWQRVEVAKNPGGTNACVTWDGVVILEQGVLQSSYSDDTLAYIIAHEMAHHLLQHVKQSRPGWRRYIILCALYAFFTDLMSFSSILLVKAIKKHLKNCAMFQAQEFEADDEATKHMWKAGYNGEACIKFAEASIERCNRLGITSKFGDKPELDTHLILSKPYDSFI</sequence>
<proteinExistence type="inferred from homology"/>
<evidence type="ECO:0000256" key="3">
    <source>
        <dbReference type="ARBA" id="ARBA00022801"/>
    </source>
</evidence>
<keyword evidence="3 6" id="KW-0378">Hydrolase</keyword>
<comment type="cofactor">
    <cofactor evidence="6">
        <name>Zn(2+)</name>
        <dbReference type="ChEBI" id="CHEBI:29105"/>
    </cofactor>
    <text evidence="6">Binds 1 zinc ion per subunit.</text>
</comment>
<dbReference type="InterPro" id="IPR001915">
    <property type="entry name" value="Peptidase_M48"/>
</dbReference>
<evidence type="ECO:0000256" key="6">
    <source>
        <dbReference type="RuleBase" id="RU003983"/>
    </source>
</evidence>
<feature type="transmembrane region" description="Helical" evidence="8">
    <location>
        <begin position="196"/>
        <end position="218"/>
    </location>
</feature>
<dbReference type="GO" id="GO:0004222">
    <property type="term" value="F:metalloendopeptidase activity"/>
    <property type="evidence" value="ECO:0007669"/>
    <property type="project" value="InterPro"/>
</dbReference>